<feature type="non-terminal residue" evidence="1">
    <location>
        <position position="55"/>
    </location>
</feature>
<dbReference type="EMBL" id="LAZR01037617">
    <property type="protein sequence ID" value="KKL21737.1"/>
    <property type="molecule type" value="Genomic_DNA"/>
</dbReference>
<proteinExistence type="predicted"/>
<dbReference type="AlphaFoldDB" id="A0A0F9C621"/>
<accession>A0A0F9C621</accession>
<protein>
    <submittedName>
        <fullName evidence="1">Uncharacterized protein</fullName>
    </submittedName>
</protein>
<comment type="caution">
    <text evidence="1">The sequence shown here is derived from an EMBL/GenBank/DDBJ whole genome shotgun (WGS) entry which is preliminary data.</text>
</comment>
<evidence type="ECO:0000313" key="1">
    <source>
        <dbReference type="EMBL" id="KKL21737.1"/>
    </source>
</evidence>
<name>A0A0F9C621_9ZZZZ</name>
<sequence length="55" mass="6364">MSKVLVIQYEQFFELNEECTSIQDAVREGLDILRSYGGARIIDSYETEDNAKFLD</sequence>
<gene>
    <name evidence="1" type="ORF">LCGC14_2442420</name>
</gene>
<organism evidence="1">
    <name type="scientific">marine sediment metagenome</name>
    <dbReference type="NCBI Taxonomy" id="412755"/>
    <lineage>
        <taxon>unclassified sequences</taxon>
        <taxon>metagenomes</taxon>
        <taxon>ecological metagenomes</taxon>
    </lineage>
</organism>
<reference evidence="1" key="1">
    <citation type="journal article" date="2015" name="Nature">
        <title>Complex archaea that bridge the gap between prokaryotes and eukaryotes.</title>
        <authorList>
            <person name="Spang A."/>
            <person name="Saw J.H."/>
            <person name="Jorgensen S.L."/>
            <person name="Zaremba-Niedzwiedzka K."/>
            <person name="Martijn J."/>
            <person name="Lind A.E."/>
            <person name="van Eijk R."/>
            <person name="Schleper C."/>
            <person name="Guy L."/>
            <person name="Ettema T.J."/>
        </authorList>
    </citation>
    <scope>NUCLEOTIDE SEQUENCE</scope>
</reference>